<sequence>MTRKAILEKLPAKDFMQVHRSFIVPLRKVDSVRNKILFIGGADISIGGIYEANFCASFPLETRKYFLLVFLKQALKWPLAD</sequence>
<proteinExistence type="predicted"/>
<gene>
    <name evidence="2" type="ORF">FOA19_05195</name>
</gene>
<comment type="caution">
    <text evidence="2">The sequence shown here is derived from an EMBL/GenBank/DDBJ whole genome shotgun (WGS) entry which is preliminary data.</text>
</comment>
<reference evidence="2 3" key="1">
    <citation type="submission" date="2019-07" db="EMBL/GenBank/DDBJ databases">
        <title>Rufibacter sp. nov., isolated from lake sediment.</title>
        <authorList>
            <person name="Qu J.-H."/>
        </authorList>
    </citation>
    <scope>NUCLEOTIDE SEQUENCE [LARGE SCALE GENOMIC DNA]</scope>
    <source>
        <strain evidence="2 3">NBS58-1</strain>
    </source>
</reference>
<protein>
    <submittedName>
        <fullName evidence="2">LytTR family transcriptional regulator</fullName>
    </submittedName>
</protein>
<dbReference type="InterPro" id="IPR007492">
    <property type="entry name" value="LytTR_DNA-bd_dom"/>
</dbReference>
<dbReference type="Pfam" id="PF04397">
    <property type="entry name" value="LytTR"/>
    <property type="match status" value="1"/>
</dbReference>
<dbReference type="Gene3D" id="2.40.50.1020">
    <property type="entry name" value="LytTr DNA-binding domain"/>
    <property type="match status" value="1"/>
</dbReference>
<organism evidence="2 3">
    <name type="scientific">Rufibacter hautae</name>
    <dbReference type="NCBI Taxonomy" id="2595005"/>
    <lineage>
        <taxon>Bacteria</taxon>
        <taxon>Pseudomonadati</taxon>
        <taxon>Bacteroidota</taxon>
        <taxon>Cytophagia</taxon>
        <taxon>Cytophagales</taxon>
        <taxon>Hymenobacteraceae</taxon>
        <taxon>Rufibacter</taxon>
    </lineage>
</organism>
<name>A0A5B6TJ55_9BACT</name>
<dbReference type="Proteomes" id="UP000324133">
    <property type="component" value="Unassembled WGS sequence"/>
</dbReference>
<keyword evidence="3" id="KW-1185">Reference proteome</keyword>
<dbReference type="AlphaFoldDB" id="A0A5B6TJ55"/>
<evidence type="ECO:0000313" key="3">
    <source>
        <dbReference type="Proteomes" id="UP000324133"/>
    </source>
</evidence>
<dbReference type="GO" id="GO:0003677">
    <property type="term" value="F:DNA binding"/>
    <property type="evidence" value="ECO:0007669"/>
    <property type="project" value="InterPro"/>
</dbReference>
<dbReference type="PROSITE" id="PS50930">
    <property type="entry name" value="HTH_LYTTR"/>
    <property type="match status" value="1"/>
</dbReference>
<accession>A0A5B6TJ55</accession>
<dbReference type="RefSeq" id="WP_149089704.1">
    <property type="nucleotide sequence ID" value="NZ_VKKY01000001.1"/>
</dbReference>
<evidence type="ECO:0000313" key="2">
    <source>
        <dbReference type="EMBL" id="KAA3440066.1"/>
    </source>
</evidence>
<feature type="domain" description="HTH LytTR-type" evidence="1">
    <location>
        <begin position="1"/>
        <end position="33"/>
    </location>
</feature>
<evidence type="ECO:0000259" key="1">
    <source>
        <dbReference type="PROSITE" id="PS50930"/>
    </source>
</evidence>
<dbReference type="EMBL" id="VKKY01000001">
    <property type="protein sequence ID" value="KAA3440066.1"/>
    <property type="molecule type" value="Genomic_DNA"/>
</dbReference>
<dbReference type="OrthoDB" id="800024at2"/>